<reference evidence="2" key="1">
    <citation type="submission" date="2017-05" db="EMBL/GenBank/DDBJ databases">
        <authorList>
            <person name="Imhoff J.F."/>
            <person name="Rahn T."/>
            <person name="Kuenzel S."/>
            <person name="Neulinger S.C."/>
        </authorList>
    </citation>
    <scope>NUCLEOTIDE SEQUENCE</scope>
    <source>
        <strain evidence="2">DSM 4395</strain>
    </source>
</reference>
<evidence type="ECO:0000313" key="2">
    <source>
        <dbReference type="EMBL" id="MBK5929420.1"/>
    </source>
</evidence>
<gene>
    <name evidence="2" type="ORF">CCR82_02435</name>
</gene>
<reference evidence="2" key="2">
    <citation type="journal article" date="2020" name="Microorganisms">
        <title>Osmotic Adaptation and Compatible Solute Biosynthesis of Phototrophic Bacteria as Revealed from Genome Analyses.</title>
        <authorList>
            <person name="Imhoff J.F."/>
            <person name="Rahn T."/>
            <person name="Kunzel S."/>
            <person name="Keller A."/>
            <person name="Neulinger S.C."/>
        </authorList>
    </citation>
    <scope>NUCLEOTIDE SEQUENCE</scope>
    <source>
        <strain evidence="2">DSM 4395</strain>
    </source>
</reference>
<comment type="caution">
    <text evidence="2">The sequence shown here is derived from an EMBL/GenBank/DDBJ whole genome shotgun (WGS) entry which is preliminary data.</text>
</comment>
<dbReference type="CDD" id="cd00093">
    <property type="entry name" value="HTH_XRE"/>
    <property type="match status" value="1"/>
</dbReference>
<dbReference type="Pfam" id="PF01381">
    <property type="entry name" value="HTH_3"/>
    <property type="match status" value="1"/>
</dbReference>
<dbReference type="GO" id="GO:0003677">
    <property type="term" value="F:DNA binding"/>
    <property type="evidence" value="ECO:0007669"/>
    <property type="project" value="InterPro"/>
</dbReference>
<evidence type="ECO:0000259" key="1">
    <source>
        <dbReference type="PROSITE" id="PS50943"/>
    </source>
</evidence>
<dbReference type="RefSeq" id="WP_201243777.1">
    <property type="nucleotide sequence ID" value="NZ_NHSF01000015.1"/>
</dbReference>
<dbReference type="AlphaFoldDB" id="A0AAJ0UEF9"/>
<feature type="domain" description="HTH cro/C1-type" evidence="1">
    <location>
        <begin position="12"/>
        <end position="66"/>
    </location>
</feature>
<proteinExistence type="predicted"/>
<protein>
    <recommendedName>
        <fullName evidence="1">HTH cro/C1-type domain-containing protein</fullName>
    </recommendedName>
</protein>
<accession>A0AAJ0UEF9</accession>
<dbReference type="EMBL" id="NHSF01000015">
    <property type="protein sequence ID" value="MBK5929420.1"/>
    <property type="molecule type" value="Genomic_DNA"/>
</dbReference>
<dbReference type="InterPro" id="IPR001387">
    <property type="entry name" value="Cro/C1-type_HTH"/>
</dbReference>
<dbReference type="Gene3D" id="1.10.260.40">
    <property type="entry name" value="lambda repressor-like DNA-binding domains"/>
    <property type="match status" value="1"/>
</dbReference>
<keyword evidence="3" id="KW-1185">Reference proteome</keyword>
<dbReference type="InterPro" id="IPR010982">
    <property type="entry name" value="Lambda_DNA-bd_dom_sf"/>
</dbReference>
<name>A0AAJ0UEF9_HALSE</name>
<sequence>MCSDQESIVGQLKAAREAAGLSQRALSAMTGLQQGQLSKIESGLVDPRLSSVLEMARALELEPVLVPRRSLLAVRALLGLDADAGRPAYRLDDDDDEAEDEGDA</sequence>
<dbReference type="SMART" id="SM00530">
    <property type="entry name" value="HTH_XRE"/>
    <property type="match status" value="1"/>
</dbReference>
<evidence type="ECO:0000313" key="3">
    <source>
        <dbReference type="Proteomes" id="UP001296967"/>
    </source>
</evidence>
<organism evidence="2 3">
    <name type="scientific">Halochromatium salexigens</name>
    <name type="common">Chromatium salexigens</name>
    <dbReference type="NCBI Taxonomy" id="49447"/>
    <lineage>
        <taxon>Bacteria</taxon>
        <taxon>Pseudomonadati</taxon>
        <taxon>Pseudomonadota</taxon>
        <taxon>Gammaproteobacteria</taxon>
        <taxon>Chromatiales</taxon>
        <taxon>Chromatiaceae</taxon>
        <taxon>Halochromatium</taxon>
    </lineage>
</organism>
<dbReference type="PROSITE" id="PS50943">
    <property type="entry name" value="HTH_CROC1"/>
    <property type="match status" value="1"/>
</dbReference>
<dbReference type="SUPFAM" id="SSF47413">
    <property type="entry name" value="lambda repressor-like DNA-binding domains"/>
    <property type="match status" value="1"/>
</dbReference>
<dbReference type="Proteomes" id="UP001296967">
    <property type="component" value="Unassembled WGS sequence"/>
</dbReference>